<dbReference type="EMBL" id="FOLO01000046">
    <property type="protein sequence ID" value="SFD28710.1"/>
    <property type="molecule type" value="Genomic_DNA"/>
</dbReference>
<dbReference type="SUPFAM" id="SSF64307">
    <property type="entry name" value="SirA-like"/>
    <property type="match status" value="1"/>
</dbReference>
<keyword evidence="3" id="KW-1185">Reference proteome</keyword>
<dbReference type="STRING" id="1123010.SAMN02745724_04089"/>
<evidence type="ECO:0000259" key="1">
    <source>
        <dbReference type="Pfam" id="PF10006"/>
    </source>
</evidence>
<reference evidence="2 3" key="1">
    <citation type="submission" date="2016-10" db="EMBL/GenBank/DDBJ databases">
        <authorList>
            <person name="de Groot N.N."/>
        </authorList>
    </citation>
    <scope>NUCLEOTIDE SEQUENCE [LARGE SCALE GENOMIC DNA]</scope>
    <source>
        <strain evidence="2 3">DSM 6059</strain>
    </source>
</reference>
<organism evidence="2 3">
    <name type="scientific">Pseudoalteromonas denitrificans DSM 6059</name>
    <dbReference type="NCBI Taxonomy" id="1123010"/>
    <lineage>
        <taxon>Bacteria</taxon>
        <taxon>Pseudomonadati</taxon>
        <taxon>Pseudomonadota</taxon>
        <taxon>Gammaproteobacteria</taxon>
        <taxon>Alteromonadales</taxon>
        <taxon>Pseudoalteromonadaceae</taxon>
        <taxon>Pseudoalteromonas</taxon>
    </lineage>
</organism>
<dbReference type="Pfam" id="PF10006">
    <property type="entry name" value="DUF2249"/>
    <property type="match status" value="1"/>
</dbReference>
<evidence type="ECO:0000313" key="2">
    <source>
        <dbReference type="EMBL" id="SFD28710.1"/>
    </source>
</evidence>
<name>A0A1I1RE91_9GAMM</name>
<dbReference type="Proteomes" id="UP000198862">
    <property type="component" value="Unassembled WGS sequence"/>
</dbReference>
<evidence type="ECO:0000313" key="3">
    <source>
        <dbReference type="Proteomes" id="UP000198862"/>
    </source>
</evidence>
<dbReference type="AlphaFoldDB" id="A0A1I1RE91"/>
<dbReference type="InterPro" id="IPR018720">
    <property type="entry name" value="DUF2249"/>
</dbReference>
<proteinExistence type="predicted"/>
<feature type="domain" description="DUF2249" evidence="1">
    <location>
        <begin position="5"/>
        <end position="51"/>
    </location>
</feature>
<dbReference type="RefSeq" id="WP_091989034.1">
    <property type="nucleotide sequence ID" value="NZ_FOLO01000046.1"/>
</dbReference>
<dbReference type="InterPro" id="IPR036868">
    <property type="entry name" value="TusA-like_sf"/>
</dbReference>
<gene>
    <name evidence="2" type="ORF">SAMN02745724_04089</name>
</gene>
<sequence length="92" mass="10819">MELIVIDVSELVPPEPMVEILKALSKLEPSQCLKVIHSREPFPLYKKLSESNWCYFVQSLSEKRADFKRFNIFVYKRAQSDYFESLFTSVPL</sequence>
<accession>A0A1I1RE91</accession>
<protein>
    <submittedName>
        <fullName evidence="2">Uncharacterized conserved protein</fullName>
    </submittedName>
</protein>
<dbReference type="OrthoDB" id="5958858at2"/>